<sequence>MVIMSWIKTTGGFEILWPGKRNGGRKFLDDDMSWVEIDWQPDEEIDREKIFQRSYSNEAMDSGVCALRLAETEFGIATVGDG</sequence>
<name>A0A4Y7JYT7_PAPSO</name>
<dbReference type="Proteomes" id="UP000316621">
    <property type="component" value="Chromosome 6"/>
</dbReference>
<proteinExistence type="predicted"/>
<dbReference type="EMBL" id="CM010720">
    <property type="protein sequence ID" value="RZC64938.1"/>
    <property type="molecule type" value="Genomic_DNA"/>
</dbReference>
<gene>
    <name evidence="1" type="ORF">C5167_008630</name>
</gene>
<reference evidence="1 2" key="1">
    <citation type="journal article" date="2018" name="Science">
        <title>The opium poppy genome and morphinan production.</title>
        <authorList>
            <person name="Guo L."/>
            <person name="Winzer T."/>
            <person name="Yang X."/>
            <person name="Li Y."/>
            <person name="Ning Z."/>
            <person name="He Z."/>
            <person name="Teodor R."/>
            <person name="Lu Y."/>
            <person name="Bowser T.A."/>
            <person name="Graham I.A."/>
            <person name="Ye K."/>
        </authorList>
    </citation>
    <scope>NUCLEOTIDE SEQUENCE [LARGE SCALE GENOMIC DNA]</scope>
    <source>
        <strain evidence="2">cv. HN1</strain>
        <tissue evidence="1">Leaves</tissue>
    </source>
</reference>
<evidence type="ECO:0000313" key="1">
    <source>
        <dbReference type="EMBL" id="RZC64938.1"/>
    </source>
</evidence>
<dbReference type="Gramene" id="RZC64938">
    <property type="protein sequence ID" value="RZC64938"/>
    <property type="gene ID" value="C5167_008630"/>
</dbReference>
<protein>
    <submittedName>
        <fullName evidence="1">Uncharacterized protein</fullName>
    </submittedName>
</protein>
<accession>A0A4Y7JYT7</accession>
<organism evidence="1 2">
    <name type="scientific">Papaver somniferum</name>
    <name type="common">Opium poppy</name>
    <dbReference type="NCBI Taxonomy" id="3469"/>
    <lineage>
        <taxon>Eukaryota</taxon>
        <taxon>Viridiplantae</taxon>
        <taxon>Streptophyta</taxon>
        <taxon>Embryophyta</taxon>
        <taxon>Tracheophyta</taxon>
        <taxon>Spermatophyta</taxon>
        <taxon>Magnoliopsida</taxon>
        <taxon>Ranunculales</taxon>
        <taxon>Papaveraceae</taxon>
        <taxon>Papaveroideae</taxon>
        <taxon>Papaver</taxon>
    </lineage>
</organism>
<keyword evidence="2" id="KW-1185">Reference proteome</keyword>
<dbReference type="AlphaFoldDB" id="A0A4Y7JYT7"/>
<evidence type="ECO:0000313" key="2">
    <source>
        <dbReference type="Proteomes" id="UP000316621"/>
    </source>
</evidence>